<protein>
    <submittedName>
        <fullName evidence="2">Uncharacterized protein</fullName>
    </submittedName>
</protein>
<organism evidence="2">
    <name type="scientific">viral metagenome</name>
    <dbReference type="NCBI Taxonomy" id="1070528"/>
    <lineage>
        <taxon>unclassified sequences</taxon>
        <taxon>metagenomes</taxon>
        <taxon>organismal metagenomes</taxon>
    </lineage>
</organism>
<feature type="region of interest" description="Disordered" evidence="1">
    <location>
        <begin position="56"/>
        <end position="128"/>
    </location>
</feature>
<evidence type="ECO:0000256" key="1">
    <source>
        <dbReference type="SAM" id="MobiDB-lite"/>
    </source>
</evidence>
<proteinExistence type="predicted"/>
<sequence>MSAPQGHNPEVSVFSGGTETITKVMGGGGAAPDGYNAGATMFQGGEDIPIQKVVGGGEAEAEEQEGGGQVTFAPGTQQTNGKGPIIPIKTSKLRPNISLQPSNPSPPKAPKAQKAQKQTVTAPPPPLHPVQVEVYNPLITQEEMAEIQEYVQNVEASIYTGETKVKLLEMIKKYITDMMNKWKRYDSSDKEQLASLPLYEICEPLNAVQHSKIPASTLVEVLPSSVKRIAVVPPIKGNVTQFLHVLEFLYESELFRDDKIQEGNIIVFMGPLFGKEKQGSLLYLFLRFYELNRGSVYVIREEGDTMWETGCALYEKLSVQYPLLNFLSTSHLILQRKIGNYEGIIFSHSQQIYTSRNANFPSINRMLLKKRRAFAINSSTTEDTSFQKYCMVIGSGLTNIVKTQGACENLLAVLSEKDLKSPLQVASGETTFLFRLGEKEQPPILCRTVDGRRLDLSPLAGEFKGAEDNSRFYSNAPLFEHEIDGVERVFRIPLEGNGVKVNWLEGLYSNEEAAFLNYLNLTPELCAEIFGSSIWKEKVGEFLTSIVVTKCFEDTSILAKASCDTTRQFLNKVFTHGFMKGKDLPSPLPSPLGKKEKKAPESDPETWPSEITPFDHVNLSEGTEPTVEGGEYYLDLIVINKTTLKNLFGRLYVNKPKLNSAGFEPAEAFATLLQELREKYPGFAFIS</sequence>
<name>A0A6C0BAT9_9ZZZZ</name>
<feature type="region of interest" description="Disordered" evidence="1">
    <location>
        <begin position="584"/>
        <end position="619"/>
    </location>
</feature>
<accession>A0A6C0BAT9</accession>
<feature type="compositionally biased region" description="Low complexity" evidence="1">
    <location>
        <begin position="110"/>
        <end position="121"/>
    </location>
</feature>
<reference evidence="2" key="1">
    <citation type="journal article" date="2020" name="Nature">
        <title>Giant virus diversity and host interactions through global metagenomics.</title>
        <authorList>
            <person name="Schulz F."/>
            <person name="Roux S."/>
            <person name="Paez-Espino D."/>
            <person name="Jungbluth S."/>
            <person name="Walsh D.A."/>
            <person name="Denef V.J."/>
            <person name="McMahon K.D."/>
            <person name="Konstantinidis K.T."/>
            <person name="Eloe-Fadrosh E.A."/>
            <person name="Kyrpides N.C."/>
            <person name="Woyke T."/>
        </authorList>
    </citation>
    <scope>NUCLEOTIDE SEQUENCE</scope>
    <source>
        <strain evidence="2">GVMAG-M-3300010158-60</strain>
    </source>
</reference>
<evidence type="ECO:0000313" key="2">
    <source>
        <dbReference type="EMBL" id="QHS89367.1"/>
    </source>
</evidence>
<dbReference type="AlphaFoldDB" id="A0A6C0BAT9"/>
<dbReference type="EMBL" id="MN739108">
    <property type="protein sequence ID" value="QHS89367.1"/>
    <property type="molecule type" value="Genomic_DNA"/>
</dbReference>